<keyword evidence="17" id="KW-1185">Reference proteome</keyword>
<dbReference type="EMBL" id="CVQH01014446">
    <property type="protein sequence ID" value="CRK22620.1"/>
    <property type="molecule type" value="Genomic_DNA"/>
</dbReference>
<comment type="function">
    <text evidence="12">Extracellular aminopeptidase that allows assimilation of proteinaceous substrates.</text>
</comment>
<evidence type="ECO:0000313" key="16">
    <source>
        <dbReference type="EMBL" id="CRK22620.1"/>
    </source>
</evidence>
<evidence type="ECO:0000256" key="11">
    <source>
        <dbReference type="ARBA" id="ARBA00023180"/>
    </source>
</evidence>
<evidence type="ECO:0000256" key="8">
    <source>
        <dbReference type="ARBA" id="ARBA00022833"/>
    </source>
</evidence>
<keyword evidence="11" id="KW-0325">Glycoprotein</keyword>
<evidence type="ECO:0000259" key="15">
    <source>
        <dbReference type="Pfam" id="PF04389"/>
    </source>
</evidence>
<dbReference type="PANTHER" id="PTHR12147">
    <property type="entry name" value="METALLOPEPTIDASE M28 FAMILY MEMBER"/>
    <property type="match status" value="1"/>
</dbReference>
<evidence type="ECO:0000256" key="2">
    <source>
        <dbReference type="ARBA" id="ARBA00011245"/>
    </source>
</evidence>
<dbReference type="AlphaFoldDB" id="A0A0G4LLP4"/>
<dbReference type="EC" id="3.4.-.-" evidence="14"/>
<name>A0A0G4LLP4_VERLO</name>
<evidence type="ECO:0000256" key="12">
    <source>
        <dbReference type="ARBA" id="ARBA00043843"/>
    </source>
</evidence>
<dbReference type="Gene3D" id="3.40.630.10">
    <property type="entry name" value="Zn peptidases"/>
    <property type="match status" value="1"/>
</dbReference>
<dbReference type="GO" id="GO:0008235">
    <property type="term" value="F:metalloexopeptidase activity"/>
    <property type="evidence" value="ECO:0007669"/>
    <property type="project" value="InterPro"/>
</dbReference>
<keyword evidence="8 14" id="KW-0862">Zinc</keyword>
<keyword evidence="3" id="KW-0031">Aminopeptidase</keyword>
<dbReference type="STRING" id="100787.A0A0G4LLP4"/>
<comment type="similarity">
    <text evidence="13">Belongs to the peptidase M28 family. M28E subfamily.</text>
</comment>
<dbReference type="SUPFAM" id="SSF53187">
    <property type="entry name" value="Zn-dependent exopeptidases"/>
    <property type="match status" value="1"/>
</dbReference>
<keyword evidence="9" id="KW-0865">Zymogen</keyword>
<proteinExistence type="inferred from homology"/>
<reference evidence="16 17" key="1">
    <citation type="submission" date="2015-05" db="EMBL/GenBank/DDBJ databases">
        <authorList>
            <person name="Wang D.B."/>
            <person name="Wang M."/>
        </authorList>
    </citation>
    <scope>NUCLEOTIDE SEQUENCE [LARGE SCALE GENOMIC DNA]</scope>
    <source>
        <strain evidence="16">VL1</strain>
    </source>
</reference>
<feature type="domain" description="Peptidase M28" evidence="15">
    <location>
        <begin position="233"/>
        <end position="422"/>
    </location>
</feature>
<dbReference type="GO" id="GO:0004177">
    <property type="term" value="F:aminopeptidase activity"/>
    <property type="evidence" value="ECO:0007669"/>
    <property type="project" value="UniProtKB-KW"/>
</dbReference>
<comment type="subunit">
    <text evidence="2">Monomer.</text>
</comment>
<dbReference type="InterPro" id="IPR045175">
    <property type="entry name" value="M28_fam"/>
</dbReference>
<dbReference type="GO" id="GO:0046872">
    <property type="term" value="F:metal ion binding"/>
    <property type="evidence" value="ECO:0007669"/>
    <property type="project" value="UniProtKB-KW"/>
</dbReference>
<dbReference type="InterPro" id="IPR007484">
    <property type="entry name" value="Peptidase_M28"/>
</dbReference>
<dbReference type="Pfam" id="PF04389">
    <property type="entry name" value="Peptidase_M28"/>
    <property type="match status" value="1"/>
</dbReference>
<evidence type="ECO:0000256" key="7">
    <source>
        <dbReference type="ARBA" id="ARBA00022801"/>
    </source>
</evidence>
<sequence>MLANASEAARFLEQRTRPISPSINAALKRRQLDCEEGFSLLSSHRLRRIIAIMVRTTTLFAVGAFLLQTSQACRATKEYKFGDADSLNTEELDEHQLDGLRLLKTSEEDAGTWVTEKEKIENYMLKHVHFMDVTETQELEELGTLRRRALAKRQTAYPAPSKQTTANPIIARLVQSNIQSTITGLANIFNRYYRGTYAPTSATYMLNAVRSAASSNTAITVRQFTHSFNQPSVIATIPGTSTDRVVVCAHYDSINSQSVTGRAPGADDNASGVATILEALRVMAVAKYAPGNTLEFHFYGGEEGGLLGARDVFNNYAANNVNVLAVVNQDMTGYSDNNVIAVYQDFVDTSLTAYMQRLVPVYTSLPVVTDRCGYGCSDHAAARAAGYPAAYVCADTMTSSSPYIHTTSDTAQTRFYAHALQHSRLTVGFLVEASFW</sequence>
<evidence type="ECO:0000256" key="4">
    <source>
        <dbReference type="ARBA" id="ARBA00022670"/>
    </source>
</evidence>
<dbReference type="PANTHER" id="PTHR12147:SF56">
    <property type="entry name" value="AMINOPEPTIDASE YDR415C-RELATED"/>
    <property type="match status" value="1"/>
</dbReference>
<dbReference type="Proteomes" id="UP000044602">
    <property type="component" value="Unassembled WGS sequence"/>
</dbReference>
<comment type="cofactor">
    <cofactor evidence="1">
        <name>Zn(2+)</name>
        <dbReference type="ChEBI" id="CHEBI:29105"/>
    </cofactor>
</comment>
<protein>
    <recommendedName>
        <fullName evidence="14">Peptide hydrolase</fullName>
        <ecNumber evidence="14">3.4.-.-</ecNumber>
    </recommendedName>
</protein>
<evidence type="ECO:0000256" key="1">
    <source>
        <dbReference type="ARBA" id="ARBA00001947"/>
    </source>
</evidence>
<evidence type="ECO:0000313" key="17">
    <source>
        <dbReference type="Proteomes" id="UP000044602"/>
    </source>
</evidence>
<evidence type="ECO:0000256" key="6">
    <source>
        <dbReference type="ARBA" id="ARBA00022729"/>
    </source>
</evidence>
<evidence type="ECO:0000256" key="9">
    <source>
        <dbReference type="ARBA" id="ARBA00023145"/>
    </source>
</evidence>
<evidence type="ECO:0000256" key="13">
    <source>
        <dbReference type="ARBA" id="ARBA00043962"/>
    </source>
</evidence>
<evidence type="ECO:0000256" key="3">
    <source>
        <dbReference type="ARBA" id="ARBA00022438"/>
    </source>
</evidence>
<organism evidence="16 17">
    <name type="scientific">Verticillium longisporum</name>
    <name type="common">Verticillium dahliae var. longisporum</name>
    <dbReference type="NCBI Taxonomy" id="100787"/>
    <lineage>
        <taxon>Eukaryota</taxon>
        <taxon>Fungi</taxon>
        <taxon>Dikarya</taxon>
        <taxon>Ascomycota</taxon>
        <taxon>Pezizomycotina</taxon>
        <taxon>Sordariomycetes</taxon>
        <taxon>Hypocreomycetidae</taxon>
        <taxon>Glomerellales</taxon>
        <taxon>Plectosphaerellaceae</taxon>
        <taxon>Verticillium</taxon>
    </lineage>
</organism>
<keyword evidence="7 14" id="KW-0378">Hydrolase</keyword>
<keyword evidence="10" id="KW-1015">Disulfide bond</keyword>
<evidence type="ECO:0000256" key="14">
    <source>
        <dbReference type="RuleBase" id="RU361240"/>
    </source>
</evidence>
<accession>A0A0G4LLP4</accession>
<dbReference type="GO" id="GO:0006508">
    <property type="term" value="P:proteolysis"/>
    <property type="evidence" value="ECO:0007669"/>
    <property type="project" value="UniProtKB-KW"/>
</dbReference>
<gene>
    <name evidence="16" type="ORF">BN1708_003560</name>
</gene>
<evidence type="ECO:0000256" key="10">
    <source>
        <dbReference type="ARBA" id="ARBA00023157"/>
    </source>
</evidence>
<keyword evidence="6" id="KW-0732">Signal</keyword>
<keyword evidence="4 14" id="KW-0645">Protease</keyword>
<keyword evidence="5 14" id="KW-0479">Metal-binding</keyword>
<evidence type="ECO:0000256" key="5">
    <source>
        <dbReference type="ARBA" id="ARBA00022723"/>
    </source>
</evidence>